<gene>
    <name evidence="5" type="primary">fliE</name>
    <name evidence="6" type="ORF">SAMN02799615_03394</name>
</gene>
<dbReference type="NCBIfam" id="TIGR00205">
    <property type="entry name" value="fliE"/>
    <property type="match status" value="1"/>
</dbReference>
<sequence>MKIELSSPMLQAMLGTRAGMVPGVAEQAEASAGPGFAQTMKSAIDQVDAQQHAASDKTAAVESGQSDDLIGAMLSSQEAGLSFSMMMQVRNKLMSAFDDIIKMQV</sequence>
<keyword evidence="4 5" id="KW-0975">Bacterial flagellum</keyword>
<keyword evidence="7" id="KW-1185">Reference proteome</keyword>
<dbReference type="GO" id="GO:0071973">
    <property type="term" value="P:bacterial-type flagellum-dependent cell motility"/>
    <property type="evidence" value="ECO:0007669"/>
    <property type="project" value="InterPro"/>
</dbReference>
<dbReference type="PRINTS" id="PR01006">
    <property type="entry name" value="FLGHOOKFLIE"/>
</dbReference>
<keyword evidence="6" id="KW-0966">Cell projection</keyword>
<dbReference type="EMBL" id="FONH01000015">
    <property type="protein sequence ID" value="SFF39240.1"/>
    <property type="molecule type" value="Genomic_DNA"/>
</dbReference>
<dbReference type="PANTHER" id="PTHR34653:SF1">
    <property type="entry name" value="FLAGELLAR HOOK-BASAL BODY COMPLEX PROTEIN FLIE"/>
    <property type="match status" value="1"/>
</dbReference>
<dbReference type="GO" id="GO:0005198">
    <property type="term" value="F:structural molecule activity"/>
    <property type="evidence" value="ECO:0007669"/>
    <property type="project" value="UniProtKB-UniRule"/>
</dbReference>
<dbReference type="RefSeq" id="WP_026635098.1">
    <property type="nucleotide sequence ID" value="NZ_FONH01000015.1"/>
</dbReference>
<dbReference type="STRING" id="500610.SAMN02799615_03394"/>
<dbReference type="AlphaFoldDB" id="A0A1I2IC81"/>
<comment type="similarity">
    <text evidence="2 5">Belongs to the FliE family.</text>
</comment>
<keyword evidence="6" id="KW-0969">Cilium</keyword>
<organism evidence="6 7">
    <name type="scientific">Dyella marensis</name>
    <dbReference type="NCBI Taxonomy" id="500610"/>
    <lineage>
        <taxon>Bacteria</taxon>
        <taxon>Pseudomonadati</taxon>
        <taxon>Pseudomonadota</taxon>
        <taxon>Gammaproteobacteria</taxon>
        <taxon>Lysobacterales</taxon>
        <taxon>Rhodanobacteraceae</taxon>
        <taxon>Dyella</taxon>
    </lineage>
</organism>
<reference evidence="7" key="1">
    <citation type="submission" date="2016-10" db="EMBL/GenBank/DDBJ databases">
        <authorList>
            <person name="Varghese N."/>
            <person name="Submissions S."/>
        </authorList>
    </citation>
    <scope>NUCLEOTIDE SEQUENCE [LARGE SCALE GENOMIC DNA]</scope>
    <source>
        <strain evidence="7">UNC178MFTsu3.1</strain>
    </source>
</reference>
<evidence type="ECO:0000256" key="5">
    <source>
        <dbReference type="HAMAP-Rule" id="MF_00724"/>
    </source>
</evidence>
<dbReference type="GO" id="GO:0009425">
    <property type="term" value="C:bacterial-type flagellum basal body"/>
    <property type="evidence" value="ECO:0007669"/>
    <property type="project" value="UniProtKB-SubCell"/>
</dbReference>
<comment type="subcellular location">
    <subcellularLocation>
        <location evidence="1 5">Bacterial flagellum basal body</location>
    </subcellularLocation>
</comment>
<dbReference type="Proteomes" id="UP000199477">
    <property type="component" value="Unassembled WGS sequence"/>
</dbReference>
<name>A0A1I2IC81_9GAMM</name>
<protein>
    <recommendedName>
        <fullName evidence="3 5">Flagellar hook-basal body complex protein FliE</fullName>
    </recommendedName>
</protein>
<dbReference type="PANTHER" id="PTHR34653">
    <property type="match status" value="1"/>
</dbReference>
<evidence type="ECO:0000256" key="4">
    <source>
        <dbReference type="ARBA" id="ARBA00023143"/>
    </source>
</evidence>
<dbReference type="HAMAP" id="MF_00724">
    <property type="entry name" value="FliE"/>
    <property type="match status" value="1"/>
</dbReference>
<evidence type="ECO:0000313" key="7">
    <source>
        <dbReference type="Proteomes" id="UP000199477"/>
    </source>
</evidence>
<evidence type="ECO:0000256" key="3">
    <source>
        <dbReference type="ARBA" id="ARBA00018024"/>
    </source>
</evidence>
<dbReference type="InterPro" id="IPR001624">
    <property type="entry name" value="FliE"/>
</dbReference>
<evidence type="ECO:0000256" key="2">
    <source>
        <dbReference type="ARBA" id="ARBA00009272"/>
    </source>
</evidence>
<accession>A0A1I2IC81</accession>
<evidence type="ECO:0000313" key="6">
    <source>
        <dbReference type="EMBL" id="SFF39240.1"/>
    </source>
</evidence>
<keyword evidence="6" id="KW-0282">Flagellum</keyword>
<evidence type="ECO:0000256" key="1">
    <source>
        <dbReference type="ARBA" id="ARBA00004117"/>
    </source>
</evidence>
<dbReference type="Pfam" id="PF02049">
    <property type="entry name" value="FliE"/>
    <property type="match status" value="1"/>
</dbReference>
<dbReference type="GO" id="GO:0003774">
    <property type="term" value="F:cytoskeletal motor activity"/>
    <property type="evidence" value="ECO:0007669"/>
    <property type="project" value="InterPro"/>
</dbReference>
<proteinExistence type="inferred from homology"/>